<evidence type="ECO:0008006" key="8">
    <source>
        <dbReference type="Google" id="ProtNLM"/>
    </source>
</evidence>
<dbReference type="InterPro" id="IPR013762">
    <property type="entry name" value="Integrase-like_cat_sf"/>
</dbReference>
<dbReference type="SUPFAM" id="SSF56349">
    <property type="entry name" value="DNA breaking-rejoining enzymes"/>
    <property type="match status" value="1"/>
</dbReference>
<evidence type="ECO:0000256" key="2">
    <source>
        <dbReference type="ARBA" id="ARBA00023125"/>
    </source>
</evidence>
<reference evidence="6 7" key="1">
    <citation type="submission" date="2019-02" db="EMBL/GenBank/DDBJ databases">
        <title>Hyunsoonleella sp., isolated from marine sediment.</title>
        <authorList>
            <person name="Liu B.-T."/>
        </authorList>
    </citation>
    <scope>NUCLEOTIDE SEQUENCE [LARGE SCALE GENOMIC DNA]</scope>
    <source>
        <strain evidence="6 7">T58</strain>
    </source>
</reference>
<dbReference type="Pfam" id="PF13102">
    <property type="entry name" value="Phage_int_SAM_5"/>
    <property type="match status" value="1"/>
</dbReference>
<keyword evidence="7" id="KW-1185">Reference proteome</keyword>
<evidence type="ECO:0000256" key="1">
    <source>
        <dbReference type="ARBA" id="ARBA00008857"/>
    </source>
</evidence>
<feature type="domain" description="Tyr recombinase" evidence="4">
    <location>
        <begin position="223"/>
        <end position="405"/>
    </location>
</feature>
<sequence length="418" mass="48922">MAAVNYLYRSKKEKAFLNLRLLFTHNNTNHVIGGKTKLEVSKQYWDKYHSQKSPKDIDIKNQQVKVNAELNKIENHILKAFHDADLETIDKAWLANQLDLYYNPPKKSKALPKELLPYFDFYLKERKNELAEQTLKNYKVVRGLIEKYQSSIGRSIKLIDIDSAFKTNFEAFCLKKGYAINTISRAIHTIKAVCKHAMYNGIEISPQLDRIKLKEVKVDKIYLTPKELKAIEKLDDKKLNESLLNARDWLIISCYTGQRVSDFMRFTKDQIRIEKGKHLIEFTQKKTGKNMTIPLHPKVLKILEERDGEFPRPISSQKYNNYIKKVCKKAKIKQKVKGSKLEKVDDSAKFPYRKQVGEYEKWELVTSHIGRRSFATNFYGEIPTSFLIYVTGHKTEQMFLNYIGKSNKDIALELTKYF</sequence>
<accession>A0A4Q9FCD5</accession>
<dbReference type="InterPro" id="IPR050090">
    <property type="entry name" value="Tyrosine_recombinase_XerCD"/>
</dbReference>
<dbReference type="GO" id="GO:0015074">
    <property type="term" value="P:DNA integration"/>
    <property type="evidence" value="ECO:0007669"/>
    <property type="project" value="InterPro"/>
</dbReference>
<keyword evidence="3" id="KW-0233">DNA recombination</keyword>
<dbReference type="InterPro" id="IPR010998">
    <property type="entry name" value="Integrase_recombinase_N"/>
</dbReference>
<dbReference type="InterPro" id="IPR002104">
    <property type="entry name" value="Integrase_catalytic"/>
</dbReference>
<dbReference type="Gene3D" id="1.10.443.10">
    <property type="entry name" value="Intergrase catalytic core"/>
    <property type="match status" value="1"/>
</dbReference>
<evidence type="ECO:0000259" key="5">
    <source>
        <dbReference type="Pfam" id="PF13102"/>
    </source>
</evidence>
<feature type="domain" description="Phage integrase SAM-like" evidence="5">
    <location>
        <begin position="115"/>
        <end position="202"/>
    </location>
</feature>
<keyword evidence="2" id="KW-0238">DNA-binding</keyword>
<organism evidence="6 7">
    <name type="scientific">Hyunsoonleella flava</name>
    <dbReference type="NCBI Taxonomy" id="2527939"/>
    <lineage>
        <taxon>Bacteria</taxon>
        <taxon>Pseudomonadati</taxon>
        <taxon>Bacteroidota</taxon>
        <taxon>Flavobacteriia</taxon>
        <taxon>Flavobacteriales</taxon>
        <taxon>Flavobacteriaceae</taxon>
    </lineage>
</organism>
<dbReference type="GO" id="GO:0006310">
    <property type="term" value="P:DNA recombination"/>
    <property type="evidence" value="ECO:0007669"/>
    <property type="project" value="UniProtKB-KW"/>
</dbReference>
<evidence type="ECO:0000259" key="4">
    <source>
        <dbReference type="Pfam" id="PF00589"/>
    </source>
</evidence>
<dbReference type="GO" id="GO:0003677">
    <property type="term" value="F:DNA binding"/>
    <property type="evidence" value="ECO:0007669"/>
    <property type="project" value="UniProtKB-KW"/>
</dbReference>
<dbReference type="Proteomes" id="UP000291142">
    <property type="component" value="Unassembled WGS sequence"/>
</dbReference>
<proteinExistence type="inferred from homology"/>
<dbReference type="RefSeq" id="WP_130964288.1">
    <property type="nucleotide sequence ID" value="NZ_SIRT01000007.1"/>
</dbReference>
<dbReference type="PANTHER" id="PTHR30349:SF64">
    <property type="entry name" value="PROPHAGE INTEGRASE INTD-RELATED"/>
    <property type="match status" value="1"/>
</dbReference>
<dbReference type="PANTHER" id="PTHR30349">
    <property type="entry name" value="PHAGE INTEGRASE-RELATED"/>
    <property type="match status" value="1"/>
</dbReference>
<dbReference type="OrthoDB" id="892893at2"/>
<comment type="caution">
    <text evidence="6">The sequence shown here is derived from an EMBL/GenBank/DDBJ whole genome shotgun (WGS) entry which is preliminary data.</text>
</comment>
<evidence type="ECO:0000313" key="6">
    <source>
        <dbReference type="EMBL" id="TBN03215.1"/>
    </source>
</evidence>
<dbReference type="EMBL" id="SIRT01000007">
    <property type="protein sequence ID" value="TBN03215.1"/>
    <property type="molecule type" value="Genomic_DNA"/>
</dbReference>
<dbReference type="AlphaFoldDB" id="A0A4Q9FCD5"/>
<protein>
    <recommendedName>
        <fullName evidence="8">Integrase</fullName>
    </recommendedName>
</protein>
<dbReference type="Pfam" id="PF00589">
    <property type="entry name" value="Phage_integrase"/>
    <property type="match status" value="1"/>
</dbReference>
<evidence type="ECO:0000313" key="7">
    <source>
        <dbReference type="Proteomes" id="UP000291142"/>
    </source>
</evidence>
<evidence type="ECO:0000256" key="3">
    <source>
        <dbReference type="ARBA" id="ARBA00023172"/>
    </source>
</evidence>
<dbReference type="InterPro" id="IPR025269">
    <property type="entry name" value="SAM-like_dom"/>
</dbReference>
<gene>
    <name evidence="6" type="ORF">EYD45_09370</name>
</gene>
<dbReference type="InterPro" id="IPR011010">
    <property type="entry name" value="DNA_brk_join_enz"/>
</dbReference>
<name>A0A4Q9FCD5_9FLAO</name>
<dbReference type="Gene3D" id="1.10.150.130">
    <property type="match status" value="1"/>
</dbReference>
<comment type="similarity">
    <text evidence="1">Belongs to the 'phage' integrase family.</text>
</comment>